<dbReference type="PANTHER" id="PTHR11079">
    <property type="entry name" value="CYTOSINE DEAMINASE FAMILY MEMBER"/>
    <property type="match status" value="1"/>
</dbReference>
<dbReference type="AlphaFoldDB" id="A0A1F5Z5J4"/>
<evidence type="ECO:0000259" key="3">
    <source>
        <dbReference type="PROSITE" id="PS51747"/>
    </source>
</evidence>
<evidence type="ECO:0000256" key="2">
    <source>
        <dbReference type="ARBA" id="ARBA00022833"/>
    </source>
</evidence>
<dbReference type="SUPFAM" id="SSF53927">
    <property type="entry name" value="Cytidine deaminase-like"/>
    <property type="match status" value="1"/>
</dbReference>
<name>A0A1F5Z5J4_9BACT</name>
<protein>
    <recommendedName>
        <fullName evidence="3">CMP/dCMP-type deaminase domain-containing protein</fullName>
    </recommendedName>
</protein>
<accession>A0A1F5Z5J4</accession>
<evidence type="ECO:0000313" key="5">
    <source>
        <dbReference type="Proteomes" id="UP000178681"/>
    </source>
</evidence>
<dbReference type="EMBL" id="MFJG01000004">
    <property type="protein sequence ID" value="OGG07635.1"/>
    <property type="molecule type" value="Genomic_DNA"/>
</dbReference>
<keyword evidence="1" id="KW-0479">Metal-binding</keyword>
<dbReference type="CDD" id="cd01285">
    <property type="entry name" value="nucleoside_deaminase"/>
    <property type="match status" value="1"/>
</dbReference>
<gene>
    <name evidence="4" type="ORF">A2872_00075</name>
</gene>
<dbReference type="PANTHER" id="PTHR11079:SF162">
    <property type="entry name" value="RIBOFLAVIN BIOSYNTHESIS PROTEIN PYRD, CHLOROPLASTIC"/>
    <property type="match status" value="1"/>
</dbReference>
<dbReference type="Pfam" id="PF00383">
    <property type="entry name" value="dCMP_cyt_deam_1"/>
    <property type="match status" value="1"/>
</dbReference>
<sequence length="162" mass="18493">MTDEKFIRKCIKLAEISKQKGDNPFGALITKGNKVLTESGNTRNIDNDVTNHAEILVMRQAQKLLGTDDLSECTIYSNCEPCPMCSFMIRELKIKKVVFGIYSPLMGGYSKWNILQDPHLEKLEPYFGSTPEVKGGVLEKEAEKLFKEKKEFLVELFPEHFK</sequence>
<organism evidence="4 5">
    <name type="scientific">Candidatus Gottesmanbacteria bacterium RIFCSPHIGHO2_01_FULL_42_12</name>
    <dbReference type="NCBI Taxonomy" id="1798377"/>
    <lineage>
        <taxon>Bacteria</taxon>
        <taxon>Candidatus Gottesmaniibacteriota</taxon>
    </lineage>
</organism>
<dbReference type="InterPro" id="IPR016192">
    <property type="entry name" value="APOBEC/CMP_deaminase_Zn-bd"/>
</dbReference>
<comment type="caution">
    <text evidence="4">The sequence shown here is derived from an EMBL/GenBank/DDBJ whole genome shotgun (WGS) entry which is preliminary data.</text>
</comment>
<dbReference type="GO" id="GO:0008270">
    <property type="term" value="F:zinc ion binding"/>
    <property type="evidence" value="ECO:0007669"/>
    <property type="project" value="InterPro"/>
</dbReference>
<dbReference type="PROSITE" id="PS51747">
    <property type="entry name" value="CYT_DCMP_DEAMINASES_2"/>
    <property type="match status" value="1"/>
</dbReference>
<dbReference type="Proteomes" id="UP000178681">
    <property type="component" value="Unassembled WGS sequence"/>
</dbReference>
<feature type="domain" description="CMP/dCMP-type deaminase" evidence="3">
    <location>
        <begin position="1"/>
        <end position="112"/>
    </location>
</feature>
<reference evidence="4 5" key="1">
    <citation type="journal article" date="2016" name="Nat. Commun.">
        <title>Thousands of microbial genomes shed light on interconnected biogeochemical processes in an aquifer system.</title>
        <authorList>
            <person name="Anantharaman K."/>
            <person name="Brown C.T."/>
            <person name="Hug L.A."/>
            <person name="Sharon I."/>
            <person name="Castelle C.J."/>
            <person name="Probst A.J."/>
            <person name="Thomas B.C."/>
            <person name="Singh A."/>
            <person name="Wilkins M.J."/>
            <person name="Karaoz U."/>
            <person name="Brodie E.L."/>
            <person name="Williams K.H."/>
            <person name="Hubbard S.S."/>
            <person name="Banfield J.F."/>
        </authorList>
    </citation>
    <scope>NUCLEOTIDE SEQUENCE [LARGE SCALE GENOMIC DNA]</scope>
</reference>
<evidence type="ECO:0000313" key="4">
    <source>
        <dbReference type="EMBL" id="OGG07635.1"/>
    </source>
</evidence>
<keyword evidence="2" id="KW-0862">Zinc</keyword>
<dbReference type="InterPro" id="IPR002125">
    <property type="entry name" value="CMP_dCMP_dom"/>
</dbReference>
<dbReference type="GO" id="GO:0016787">
    <property type="term" value="F:hydrolase activity"/>
    <property type="evidence" value="ECO:0007669"/>
    <property type="project" value="InterPro"/>
</dbReference>
<dbReference type="STRING" id="1798377.A2872_00075"/>
<dbReference type="InterPro" id="IPR016193">
    <property type="entry name" value="Cytidine_deaminase-like"/>
</dbReference>
<dbReference type="PROSITE" id="PS00903">
    <property type="entry name" value="CYT_DCMP_DEAMINASES_1"/>
    <property type="match status" value="1"/>
</dbReference>
<evidence type="ECO:0000256" key="1">
    <source>
        <dbReference type="ARBA" id="ARBA00022723"/>
    </source>
</evidence>
<dbReference type="Gene3D" id="3.40.140.10">
    <property type="entry name" value="Cytidine Deaminase, domain 2"/>
    <property type="match status" value="1"/>
</dbReference>
<proteinExistence type="predicted"/>